<dbReference type="STRING" id="1121266.SAMN02745883_00916"/>
<feature type="domain" description="ABC3 transporter permease C-terminal" evidence="7">
    <location>
        <begin position="61"/>
        <end position="179"/>
    </location>
</feature>
<dbReference type="GO" id="GO:0005886">
    <property type="term" value="C:plasma membrane"/>
    <property type="evidence" value="ECO:0007669"/>
    <property type="project" value="UniProtKB-SubCell"/>
</dbReference>
<feature type="transmembrane region" description="Helical" evidence="6">
    <location>
        <begin position="283"/>
        <end position="306"/>
    </location>
</feature>
<evidence type="ECO:0000313" key="8">
    <source>
        <dbReference type="EMBL" id="SHJ96085.1"/>
    </source>
</evidence>
<feature type="transmembrane region" description="Helical" evidence="6">
    <location>
        <begin position="154"/>
        <end position="178"/>
    </location>
</feature>
<feature type="transmembrane region" description="Helical" evidence="6">
    <location>
        <begin position="105"/>
        <end position="124"/>
    </location>
</feature>
<dbReference type="InterPro" id="IPR027022">
    <property type="entry name" value="ABC_permease_BceB-typ"/>
</dbReference>
<dbReference type="AlphaFoldDB" id="A0A1M6NK16"/>
<evidence type="ECO:0000313" key="9">
    <source>
        <dbReference type="Proteomes" id="UP000184082"/>
    </source>
</evidence>
<keyword evidence="6" id="KW-0813">Transport</keyword>
<feature type="transmembrane region" description="Helical" evidence="6">
    <location>
        <begin position="230"/>
        <end position="252"/>
    </location>
</feature>
<evidence type="ECO:0000256" key="5">
    <source>
        <dbReference type="ARBA" id="ARBA00023136"/>
    </source>
</evidence>
<dbReference type="GO" id="GO:0055085">
    <property type="term" value="P:transmembrane transport"/>
    <property type="evidence" value="ECO:0007669"/>
    <property type="project" value="UniProtKB-UniRule"/>
</dbReference>
<dbReference type="InterPro" id="IPR052536">
    <property type="entry name" value="ABC-4_Integral_Memb_Prot"/>
</dbReference>
<evidence type="ECO:0000256" key="4">
    <source>
        <dbReference type="ARBA" id="ARBA00022989"/>
    </source>
</evidence>
<keyword evidence="5 6" id="KW-0472">Membrane</keyword>
<organism evidence="8 9">
    <name type="scientific">Caminicella sporogenes DSM 14501</name>
    <dbReference type="NCBI Taxonomy" id="1121266"/>
    <lineage>
        <taxon>Bacteria</taxon>
        <taxon>Bacillati</taxon>
        <taxon>Bacillota</taxon>
        <taxon>Clostridia</taxon>
        <taxon>Peptostreptococcales</taxon>
        <taxon>Caminicellaceae</taxon>
        <taxon>Caminicella</taxon>
    </lineage>
</organism>
<dbReference type="Proteomes" id="UP000184082">
    <property type="component" value="Unassembled WGS sequence"/>
</dbReference>
<evidence type="ECO:0000256" key="3">
    <source>
        <dbReference type="ARBA" id="ARBA00022692"/>
    </source>
</evidence>
<protein>
    <submittedName>
        <fullName evidence="8">Putative ABC transport system permease protein</fullName>
    </submittedName>
</protein>
<evidence type="ECO:0000256" key="1">
    <source>
        <dbReference type="ARBA" id="ARBA00004651"/>
    </source>
</evidence>
<feature type="transmembrane region" description="Helical" evidence="6">
    <location>
        <begin position="199"/>
        <end position="218"/>
    </location>
</feature>
<keyword evidence="4 6" id="KW-1133">Transmembrane helix</keyword>
<dbReference type="Pfam" id="PF02687">
    <property type="entry name" value="FtsX"/>
    <property type="match status" value="1"/>
</dbReference>
<feature type="transmembrane region" description="Helical" evidence="6">
    <location>
        <begin position="566"/>
        <end position="587"/>
    </location>
</feature>
<evidence type="ECO:0000256" key="2">
    <source>
        <dbReference type="ARBA" id="ARBA00022475"/>
    </source>
</evidence>
<dbReference type="EMBL" id="FRAJ01000006">
    <property type="protein sequence ID" value="SHJ96085.1"/>
    <property type="molecule type" value="Genomic_DNA"/>
</dbReference>
<dbReference type="PIRSF" id="PIRSF018968">
    <property type="entry name" value="ABC_permease_BceB"/>
    <property type="match status" value="1"/>
</dbReference>
<evidence type="ECO:0000256" key="6">
    <source>
        <dbReference type="PIRNR" id="PIRNR018968"/>
    </source>
</evidence>
<feature type="transmembrane region" description="Helical" evidence="6">
    <location>
        <begin position="599"/>
        <end position="617"/>
    </location>
</feature>
<gene>
    <name evidence="8" type="ORF">SAMN02745883_00916</name>
</gene>
<comment type="similarity">
    <text evidence="6">Belongs to the ABC-4 integral membrane protein family.</text>
</comment>
<evidence type="ECO:0000259" key="7">
    <source>
        <dbReference type="Pfam" id="PF02687"/>
    </source>
</evidence>
<keyword evidence="3 6" id="KW-0812">Transmembrane</keyword>
<reference evidence="8 9" key="1">
    <citation type="submission" date="2016-11" db="EMBL/GenBank/DDBJ databases">
        <authorList>
            <person name="Jaros S."/>
            <person name="Januszkiewicz K."/>
            <person name="Wedrychowicz H."/>
        </authorList>
    </citation>
    <scope>NUCLEOTIDE SEQUENCE [LARGE SCALE GENOMIC DNA]</scope>
    <source>
        <strain evidence="8 9">DSM 14501</strain>
    </source>
</reference>
<dbReference type="PANTHER" id="PTHR46795:SF3">
    <property type="entry name" value="ABC TRANSPORTER PERMEASE"/>
    <property type="match status" value="1"/>
</dbReference>
<dbReference type="PANTHER" id="PTHR46795">
    <property type="entry name" value="ABC TRANSPORTER PERMEASE-RELATED-RELATED"/>
    <property type="match status" value="1"/>
</dbReference>
<proteinExistence type="inferred from homology"/>
<accession>A0A1M6NK16</accession>
<sequence>MMTLFNICVKNIKRNFHNYFIYFMSIVFNVIIYYTFTSIRFNRQIVNFIEGEEKILIVFKFASIVLFVFSLIFIWYSTSFFMRKRKKEIALYSLFGIKKSQIGRMLFYENIIMGMIALGIGLVLGSILSKLFIMILFRFMNILIAVKFTVSFKAILNTIFTFGILFLIISIYGYTIIYRFSIIELFRAQNIKEKEPKSSVIMALSSIIIIFIGYVVGLNVNTSNFLLNTSIVFTTSVMGTFMFFNSFLVFVIKSLKKNKKRYYRGTNIISLSQLSYRIKSNSFTLSVIAILSAVTLTSMGITYSLYYTIVKENTISHPFSYSYISNDKTIDKKVEEIISKYPKNKLINSLEAEFIKVYQKFNKTKKIKEVYLISESKFNQIAKIRGLKDKIHLNNDNEVVLLKYSRSKDEIITGSIVELISNKQKQKFKVVAHKQYYAMNRYRIEDTFVVKDNIYARYYDKNSVDRIKSYKIKNELDSKKLTKEIMKIIPKDVEWNYCLENMPTLMLMGMFLFIGVFLGLVFLIANGSIIYFKQLTEANEEKRRYLILRNIGVSRKEIKESIAKQIGVIFGFPLLMGIFHSLVAITMNYKLFNLNIVNPVVFIMIVYILIYLGYYLLTVNYYNKIVNLETA</sequence>
<feature type="transmembrane region" description="Helical" evidence="6">
    <location>
        <begin position="505"/>
        <end position="525"/>
    </location>
</feature>
<name>A0A1M6NK16_9FIRM</name>
<keyword evidence="2 6" id="KW-1003">Cell membrane</keyword>
<dbReference type="InterPro" id="IPR003838">
    <property type="entry name" value="ABC3_permease_C"/>
</dbReference>
<keyword evidence="9" id="KW-1185">Reference proteome</keyword>
<comment type="subcellular location">
    <subcellularLocation>
        <location evidence="1 6">Cell membrane</location>
        <topology evidence="1 6">Multi-pass membrane protein</topology>
    </subcellularLocation>
</comment>
<feature type="transmembrane region" description="Helical" evidence="6">
    <location>
        <begin position="19"/>
        <end position="36"/>
    </location>
</feature>
<feature type="transmembrane region" description="Helical" evidence="6">
    <location>
        <begin position="57"/>
        <end position="76"/>
    </location>
</feature>